<organism evidence="3 4">
    <name type="scientific">Roseomonas acroporae</name>
    <dbReference type="NCBI Taxonomy" id="2937791"/>
    <lineage>
        <taxon>Bacteria</taxon>
        <taxon>Pseudomonadati</taxon>
        <taxon>Pseudomonadota</taxon>
        <taxon>Alphaproteobacteria</taxon>
        <taxon>Acetobacterales</taxon>
        <taxon>Roseomonadaceae</taxon>
        <taxon>Roseomonas</taxon>
    </lineage>
</organism>
<accession>A0A9X1Y9Z8</accession>
<proteinExistence type="predicted"/>
<evidence type="ECO:0000259" key="2">
    <source>
        <dbReference type="Pfam" id="PF20072"/>
    </source>
</evidence>
<dbReference type="RefSeq" id="WP_248668972.1">
    <property type="nucleotide sequence ID" value="NZ_JALPRX010000098.1"/>
</dbReference>
<gene>
    <name evidence="3" type="ORF">M0638_21020</name>
</gene>
<dbReference type="Pfam" id="PF20072">
    <property type="entry name" value="DUF6468"/>
    <property type="match status" value="1"/>
</dbReference>
<keyword evidence="1" id="KW-0812">Transmembrane</keyword>
<evidence type="ECO:0000256" key="1">
    <source>
        <dbReference type="SAM" id="Phobius"/>
    </source>
</evidence>
<keyword evidence="1" id="KW-1133">Transmembrane helix</keyword>
<dbReference type="EMBL" id="JALPRX010000098">
    <property type="protein sequence ID" value="MCK8786859.1"/>
    <property type="molecule type" value="Genomic_DNA"/>
</dbReference>
<protein>
    <submittedName>
        <fullName evidence="3">DUF6468 domain-containing protein</fullName>
    </submittedName>
</protein>
<sequence>MSLLEWGVELLLVGLLCATIPFALRLERQLGALRRDRAALEGSAVDFGEAARQAEATLLRLRAAAEGAGRQVAERVAVAEPVRDDLRYLVERAEAMADRLDALVRNARPLAAAQDGPAIATAAMLAPGPEAASQAERDLLRALRLGR</sequence>
<reference evidence="3" key="1">
    <citation type="submission" date="2022-04" db="EMBL/GenBank/DDBJ databases">
        <title>Roseomonas acroporae sp. nov., isolated from coral Acropora digitifera.</title>
        <authorList>
            <person name="Sun H."/>
        </authorList>
    </citation>
    <scope>NUCLEOTIDE SEQUENCE</scope>
    <source>
        <strain evidence="3">NAR14</strain>
    </source>
</reference>
<comment type="caution">
    <text evidence="3">The sequence shown here is derived from an EMBL/GenBank/DDBJ whole genome shotgun (WGS) entry which is preliminary data.</text>
</comment>
<keyword evidence="1" id="KW-0472">Membrane</keyword>
<feature type="domain" description="DUF6468" evidence="2">
    <location>
        <begin position="33"/>
        <end position="108"/>
    </location>
</feature>
<dbReference type="AlphaFoldDB" id="A0A9X1Y9Z8"/>
<keyword evidence="4" id="KW-1185">Reference proteome</keyword>
<evidence type="ECO:0000313" key="4">
    <source>
        <dbReference type="Proteomes" id="UP001139516"/>
    </source>
</evidence>
<name>A0A9X1Y9Z8_9PROT</name>
<feature type="transmembrane region" description="Helical" evidence="1">
    <location>
        <begin position="6"/>
        <end position="26"/>
    </location>
</feature>
<dbReference type="InterPro" id="IPR045531">
    <property type="entry name" value="DUF6468"/>
</dbReference>
<dbReference type="Proteomes" id="UP001139516">
    <property type="component" value="Unassembled WGS sequence"/>
</dbReference>
<evidence type="ECO:0000313" key="3">
    <source>
        <dbReference type="EMBL" id="MCK8786859.1"/>
    </source>
</evidence>